<feature type="domain" description="G-protein coupled receptors family 2 profile 2" evidence="18">
    <location>
        <begin position="1014"/>
        <end position="1259"/>
    </location>
</feature>
<reference evidence="19" key="1">
    <citation type="submission" date="2017-11" db="EMBL/GenBank/DDBJ databases">
        <title>The sensing device of the deep-sea amphipod.</title>
        <authorList>
            <person name="Kobayashi H."/>
            <person name="Nagahama T."/>
            <person name="Arai W."/>
            <person name="Sasagawa Y."/>
            <person name="Umeda M."/>
            <person name="Hayashi T."/>
            <person name="Nikaido I."/>
            <person name="Watanabe H."/>
            <person name="Oguri K."/>
            <person name="Kitazato H."/>
            <person name="Fujioka K."/>
            <person name="Kido Y."/>
            <person name="Takami H."/>
        </authorList>
    </citation>
    <scope>NUCLEOTIDE SEQUENCE</scope>
    <source>
        <tissue evidence="19">Whole body</tissue>
    </source>
</reference>
<feature type="domain" description="GAIN-B" evidence="15">
    <location>
        <begin position="840"/>
        <end position="1005"/>
    </location>
</feature>
<feature type="domain" description="G-protein coupled receptors family 2 profile 1" evidence="16">
    <location>
        <begin position="599"/>
        <end position="652"/>
    </location>
</feature>
<dbReference type="SMART" id="SM00303">
    <property type="entry name" value="GPS"/>
    <property type="match status" value="1"/>
</dbReference>
<dbReference type="InterPro" id="IPR048072">
    <property type="entry name" value="7tmB2_latrophilin-like"/>
</dbReference>
<feature type="compositionally biased region" description="Low complexity" evidence="13">
    <location>
        <begin position="477"/>
        <end position="516"/>
    </location>
</feature>
<feature type="transmembrane region" description="Helical" evidence="14">
    <location>
        <begin position="1084"/>
        <end position="1107"/>
    </location>
</feature>
<evidence type="ECO:0000256" key="2">
    <source>
        <dbReference type="ARBA" id="ARBA00010933"/>
    </source>
</evidence>
<keyword evidence="4 14" id="KW-0812">Transmembrane</keyword>
<dbReference type="Pfam" id="PF00002">
    <property type="entry name" value="7tm_2"/>
    <property type="match status" value="1"/>
</dbReference>
<dbReference type="Pfam" id="PF02140">
    <property type="entry name" value="SUEL_Lectin"/>
    <property type="match status" value="1"/>
</dbReference>
<feature type="region of interest" description="Disordered" evidence="13">
    <location>
        <begin position="410"/>
        <end position="534"/>
    </location>
</feature>
<feature type="compositionally biased region" description="Basic residues" evidence="13">
    <location>
        <begin position="1514"/>
        <end position="1527"/>
    </location>
</feature>
<dbReference type="GO" id="GO:0030246">
    <property type="term" value="F:carbohydrate binding"/>
    <property type="evidence" value="ECO:0007669"/>
    <property type="project" value="UniProtKB-KW"/>
</dbReference>
<sequence length="1773" mass="196356">MPDVVRDHLPPLLPPSWGKRWGARELHMKCNSYSPNSLTSSTTCGENTPNTTKAGQSSSNLSARHTDIAYSNQKQLPQSSPQTVWSHCEMSTTEVSANRCGEPLHSSELHLRDSSIELIQKQDYNIISYSPKFKNTSCSVVHRSKNDDRRKSQPVLQTLNDDKVGRVEAVVKSSLLIGADSSELGNKVNVDSYANSAINSANNIRKFHNVKSLSDSTRMSPSCTTRCRQDRGGVFFHRRSGLHAALVAIILFIALGLDNRIPTASATERPRYRTTYACEGSTLNMNCEAGHVINLIRANYGRFSITICNEHGNTEWSVNCMSRRSHRVLHDKCSQRQNCSVAASTRGFGDPCPGTLKYLEAQFQCLPVNLPHGRPRPIWLVDAQSTVSSITGDQPLKRPPLSRDAIRQLDGSDAGLHGSPHNPMEDLPGGLGLAGDETDRIAGSGLLDPDNGSSSSTSTTTTLRPPPWLKTNVAKNSTTTTTTSTTTSTTTTTTSSPQSSDASAPPLPSPSNNGPSHKPTYNGQNIPVIPDTDDLEEQRDLDKVETAEREDLFEEQNRILEKELGIGFSQNYPKTSTGPGRTVEDSSVPGGWRPLESWCSPSTSRGLPWNWTMVGDMAIQPCPGGASGWARRACLQGGWDRRADLGECRSVWLTTLTERALGSDSVLAVVHDLSAVTARRAFYGGDVTAAARLLTSLAKRMATSLYHFPDTDQREALLSELLSATLSSASHLIGCQEEAWGDLRPSEHQAAATALLLGLEEAAFLLANNLRQQKTVGHSLTNILMRLQVLETRNIAPITFPSADEVWQTPSPLHPTPTSECFPSSSSLEPAASSIILHPSPTSPHHQMSTIPSSSSSPAVSSPRYYDSITLPPEALVENSESGWVRMVFFSYQGLEKLLQPSIPSYGSAEPAYKRQNRTRQLNSRVLAASLGSGRHIELSEPVIINFALLKTHNVTNASCVFWDYTTNLWSEEGCRVIGYNVTHVRCQCDHLTNFAVLMDFHSTPLPPEHSLALSVITYIGCVVSIVCLLLAIVVFHVFKSLKSDRTSIHKNLCICLLIAEVVFVGGINQTANPIVCGVVAGLLHYFFLAAFAWMFMEGLQLYLLLVEVFEAERSRFKWYCGVAYGTPALVVLVSAAVGHFSYGTEEVCWLRTDNYFIFAFVGPVAAVLLANAVFLILSLVVLCRHASASASLKNKEHTKLASVRTWLRGAFVLMFLLGLTWTFGLLYLNQQTLVMAYVFTIFNSLQGLFIFVFHCIQNDKLAGLICKRPAIPQQQQQQQTQDNYQLENNVQHQGHTLAMGPRESVTRASRSSNVSSGKLNRSNSNGNQQQQLEDEKYSFKSCGRDSGHGGSEQEDSPRTGTAGKLTSLRLNNNVAPHQPADRLVNSFTQHQELPSPEGLLPDYRLAGDGLRLPQHPRLRNQSPYNHTYTEISEGGKSVSSRLQPDPVYEEIEREGRLVAELQVSDLSDEDGRRMSSDVSRQSSRSYGDHRPLLPYSLPDHLHASLQHLPHHHLHQLQHQLHQHQLHQNHVQQVHMQQQHQLQQQQIQQQLQQQNQLQHQIHQQQQQHNQQLQQHHHHHHPQHAATAPQQLNSPHQIIATNHQISPYETRPRPDVLNLHPEDVGPLNTRHPQLQQQQQQQQQQSPVDGGCGGPLQSVVQPLSEPNLRSWEAVQHRRDMAQLQQQLGEMTVAVLNGEQVVCKLKSPLAPIQETTSSAAVQQVPPISVTAVELQQQQQQEQHSPQTELQQPTQQPQIDQQQLHKHPVTSLTYSHC</sequence>
<dbReference type="PANTHER" id="PTHR12011:SF347">
    <property type="entry name" value="FI21270P1-RELATED"/>
    <property type="match status" value="1"/>
</dbReference>
<keyword evidence="8" id="KW-0297">G-protein coupled receptor</keyword>
<dbReference type="InterPro" id="IPR046338">
    <property type="entry name" value="GAIN_dom_sf"/>
</dbReference>
<keyword evidence="9 14" id="KW-0472">Membrane</keyword>
<evidence type="ECO:0000256" key="1">
    <source>
        <dbReference type="ARBA" id="ARBA00004651"/>
    </source>
</evidence>
<evidence type="ECO:0000256" key="9">
    <source>
        <dbReference type="ARBA" id="ARBA00023136"/>
    </source>
</evidence>
<feature type="compositionally biased region" description="Low complexity" evidence="13">
    <location>
        <begin position="1477"/>
        <end position="1486"/>
    </location>
</feature>
<feature type="compositionally biased region" description="Low complexity" evidence="13">
    <location>
        <begin position="1732"/>
        <end position="1758"/>
    </location>
</feature>
<feature type="region of interest" description="Disordered" evidence="13">
    <location>
        <begin position="1558"/>
        <end position="1588"/>
    </location>
</feature>
<comment type="subcellular location">
    <subcellularLocation>
        <location evidence="1">Cell membrane</location>
        <topology evidence="1">Multi-pass membrane protein</topology>
    </subcellularLocation>
</comment>
<feature type="transmembrane region" description="Helical" evidence="14">
    <location>
        <begin position="1119"/>
        <end position="1144"/>
    </location>
</feature>
<feature type="compositionally biased region" description="Low complexity" evidence="13">
    <location>
        <begin position="1321"/>
        <end position="1332"/>
    </location>
</feature>
<feature type="compositionally biased region" description="Low complexity" evidence="13">
    <location>
        <begin position="1528"/>
        <end position="1537"/>
    </location>
</feature>
<dbReference type="InterPro" id="IPR043159">
    <property type="entry name" value="Lectin_gal-bd_sf"/>
</dbReference>
<feature type="compositionally biased region" description="Polar residues" evidence="13">
    <location>
        <begin position="570"/>
        <end position="579"/>
    </location>
</feature>
<dbReference type="PROSITE" id="PS50261">
    <property type="entry name" value="G_PROTEIN_RECEP_F2_4"/>
    <property type="match status" value="1"/>
</dbReference>
<feature type="compositionally biased region" description="Basic and acidic residues" evidence="13">
    <location>
        <begin position="1334"/>
        <end position="1348"/>
    </location>
</feature>
<keyword evidence="3" id="KW-1003">Cell membrane</keyword>
<feature type="region of interest" description="Disordered" evidence="13">
    <location>
        <begin position="1468"/>
        <end position="1492"/>
    </location>
</feature>
<dbReference type="FunFam" id="1.20.1070.10:FF:000200">
    <property type="entry name" value="Adhesion G protein-coupled receptor L3"/>
    <property type="match status" value="1"/>
</dbReference>
<organism evidence="19">
    <name type="scientific">Hirondellea gigas</name>
    <dbReference type="NCBI Taxonomy" id="1518452"/>
    <lineage>
        <taxon>Eukaryota</taxon>
        <taxon>Metazoa</taxon>
        <taxon>Ecdysozoa</taxon>
        <taxon>Arthropoda</taxon>
        <taxon>Crustacea</taxon>
        <taxon>Multicrustacea</taxon>
        <taxon>Malacostraca</taxon>
        <taxon>Eumalacostraca</taxon>
        <taxon>Peracarida</taxon>
        <taxon>Amphipoda</taxon>
        <taxon>Amphilochidea</taxon>
        <taxon>Lysianassida</taxon>
        <taxon>Lysianassidira</taxon>
        <taxon>Lysianassoidea</taxon>
        <taxon>Lysianassidae</taxon>
        <taxon>Hirondellea</taxon>
    </lineage>
</organism>
<feature type="region of interest" description="Disordered" evidence="13">
    <location>
        <begin position="1301"/>
        <end position="1365"/>
    </location>
</feature>
<dbReference type="PROSITE" id="PS50228">
    <property type="entry name" value="SUEL_LECTIN"/>
    <property type="match status" value="1"/>
</dbReference>
<feature type="region of interest" description="Disordered" evidence="13">
    <location>
        <begin position="1732"/>
        <end position="1773"/>
    </location>
</feature>
<dbReference type="InterPro" id="IPR017981">
    <property type="entry name" value="GPCR_2-like_7TM"/>
</dbReference>
<dbReference type="Gene3D" id="2.60.220.50">
    <property type="match status" value="1"/>
</dbReference>
<feature type="region of interest" description="Disordered" evidence="13">
    <location>
        <begin position="835"/>
        <end position="857"/>
    </location>
</feature>
<keyword evidence="12" id="KW-0807">Transducer</keyword>
<feature type="region of interest" description="Disordered" evidence="13">
    <location>
        <begin position="1514"/>
        <end position="1537"/>
    </location>
</feature>
<dbReference type="FunFam" id="2.60.120.740:FF:000001">
    <property type="entry name" value="Adhesion G protein-coupled receptor L2"/>
    <property type="match status" value="1"/>
</dbReference>
<dbReference type="SUPFAM" id="SSF81321">
    <property type="entry name" value="Family A G protein-coupled receptor-like"/>
    <property type="match status" value="1"/>
</dbReference>
<evidence type="ECO:0000256" key="10">
    <source>
        <dbReference type="ARBA" id="ARBA00023157"/>
    </source>
</evidence>
<dbReference type="CDD" id="cd22830">
    <property type="entry name" value="Gal_Rha_Lectin_dCirl"/>
    <property type="match status" value="1"/>
</dbReference>
<dbReference type="InterPro" id="IPR057244">
    <property type="entry name" value="GAIN_B"/>
</dbReference>
<evidence type="ECO:0000259" key="15">
    <source>
        <dbReference type="PROSITE" id="PS50221"/>
    </source>
</evidence>
<evidence type="ECO:0000313" key="19">
    <source>
        <dbReference type="EMBL" id="LAC21442.1"/>
    </source>
</evidence>
<feature type="transmembrane region" description="Helical" evidence="14">
    <location>
        <begin position="1206"/>
        <end position="1229"/>
    </location>
</feature>
<feature type="transmembrane region" description="Helical" evidence="14">
    <location>
        <begin position="1012"/>
        <end position="1039"/>
    </location>
</feature>
<dbReference type="InterPro" id="IPR036445">
    <property type="entry name" value="GPCR_2_extracell_dom_sf"/>
</dbReference>
<evidence type="ECO:0000259" key="18">
    <source>
        <dbReference type="PROSITE" id="PS50261"/>
    </source>
</evidence>
<feature type="compositionally biased region" description="Low complexity" evidence="13">
    <location>
        <begin position="1558"/>
        <end position="1573"/>
    </location>
</feature>
<dbReference type="PRINTS" id="PR00249">
    <property type="entry name" value="GPCRSECRETIN"/>
</dbReference>
<feature type="compositionally biased region" description="Low complexity" evidence="13">
    <location>
        <begin position="1632"/>
        <end position="1643"/>
    </location>
</feature>
<feature type="transmembrane region" description="Helical" evidence="14">
    <location>
        <begin position="1235"/>
        <end position="1257"/>
    </location>
</feature>
<dbReference type="InterPro" id="IPR000922">
    <property type="entry name" value="Lectin_gal-bd_dom"/>
</dbReference>
<dbReference type="InterPro" id="IPR001879">
    <property type="entry name" value="GPCR_2_extracellular_dom"/>
</dbReference>
<dbReference type="Pfam" id="PF16489">
    <property type="entry name" value="GAIN"/>
    <property type="match status" value="1"/>
</dbReference>
<protein>
    <submittedName>
        <fullName evidence="19">Latrophilin Cirl-like isoform X6</fullName>
    </submittedName>
</protein>
<dbReference type="Gene3D" id="4.10.1240.10">
    <property type="entry name" value="GPCR, family 2, extracellular hormone receptor domain"/>
    <property type="match status" value="1"/>
</dbReference>
<dbReference type="GO" id="GO:0007166">
    <property type="term" value="P:cell surface receptor signaling pathway"/>
    <property type="evidence" value="ECO:0007669"/>
    <property type="project" value="InterPro"/>
</dbReference>
<dbReference type="PROSITE" id="PS50227">
    <property type="entry name" value="G_PROTEIN_RECEP_F2_3"/>
    <property type="match status" value="1"/>
</dbReference>
<feature type="region of interest" description="Disordered" evidence="13">
    <location>
        <begin position="570"/>
        <end position="589"/>
    </location>
</feature>
<evidence type="ECO:0000256" key="13">
    <source>
        <dbReference type="SAM" id="MobiDB-lite"/>
    </source>
</evidence>
<keyword evidence="11" id="KW-0675">Receptor</keyword>
<accession>A0A6A7FTK4</accession>
<evidence type="ECO:0000259" key="16">
    <source>
        <dbReference type="PROSITE" id="PS50227"/>
    </source>
</evidence>
<feature type="region of interest" description="Disordered" evidence="13">
    <location>
        <begin position="38"/>
        <end position="61"/>
    </location>
</feature>
<dbReference type="CDD" id="cd15440">
    <property type="entry name" value="7tmB2_latrophilin-like_invertebrate"/>
    <property type="match status" value="1"/>
</dbReference>
<feature type="transmembrane region" description="Helical" evidence="14">
    <location>
        <begin position="1156"/>
        <end position="1185"/>
    </location>
</feature>
<evidence type="ECO:0000256" key="4">
    <source>
        <dbReference type="ARBA" id="ARBA00022692"/>
    </source>
</evidence>
<dbReference type="Pfam" id="PF01825">
    <property type="entry name" value="GPS"/>
    <property type="match status" value="1"/>
</dbReference>
<evidence type="ECO:0000256" key="12">
    <source>
        <dbReference type="ARBA" id="ARBA00023224"/>
    </source>
</evidence>
<evidence type="ECO:0000256" key="5">
    <source>
        <dbReference type="ARBA" id="ARBA00022729"/>
    </source>
</evidence>
<dbReference type="Gene3D" id="1.20.1070.10">
    <property type="entry name" value="Rhodopsin 7-helix transmembrane proteins"/>
    <property type="match status" value="1"/>
</dbReference>
<proteinExistence type="evidence at transcript level"/>
<dbReference type="SMART" id="SM00008">
    <property type="entry name" value="HormR"/>
    <property type="match status" value="1"/>
</dbReference>
<keyword evidence="7 14" id="KW-1133">Transmembrane helix</keyword>
<evidence type="ECO:0000256" key="6">
    <source>
        <dbReference type="ARBA" id="ARBA00022734"/>
    </source>
</evidence>
<evidence type="ECO:0000256" key="7">
    <source>
        <dbReference type="ARBA" id="ARBA00022989"/>
    </source>
</evidence>
<dbReference type="Gene3D" id="1.25.40.610">
    <property type="match status" value="1"/>
</dbReference>
<dbReference type="PANTHER" id="PTHR12011">
    <property type="entry name" value="ADHESION G-PROTEIN COUPLED RECEPTOR"/>
    <property type="match status" value="1"/>
</dbReference>
<feature type="region of interest" description="Disordered" evidence="13">
    <location>
        <begin position="1607"/>
        <end position="1662"/>
    </location>
</feature>
<keyword evidence="5" id="KW-0732">Signal</keyword>
<comment type="similarity">
    <text evidence="2">Belongs to the G-protein coupled receptor 2 family. LN-TM7 subfamily.</text>
</comment>
<name>A0A6A7FTK4_9CRUS</name>
<evidence type="ECO:0000256" key="11">
    <source>
        <dbReference type="ARBA" id="ARBA00023170"/>
    </source>
</evidence>
<evidence type="ECO:0000256" key="3">
    <source>
        <dbReference type="ARBA" id="ARBA00022475"/>
    </source>
</evidence>
<dbReference type="GO" id="GO:0005886">
    <property type="term" value="C:plasma membrane"/>
    <property type="evidence" value="ECO:0007669"/>
    <property type="project" value="UniProtKB-SubCell"/>
</dbReference>
<evidence type="ECO:0000259" key="17">
    <source>
        <dbReference type="PROSITE" id="PS50228"/>
    </source>
</evidence>
<dbReference type="InterPro" id="IPR032471">
    <property type="entry name" value="AGRL2-4_GAIN_subdom_A"/>
</dbReference>
<dbReference type="PROSITE" id="PS50221">
    <property type="entry name" value="GAIN_B"/>
    <property type="match status" value="1"/>
</dbReference>
<dbReference type="InterPro" id="IPR000832">
    <property type="entry name" value="GPCR_2_secretin-like"/>
</dbReference>
<dbReference type="GO" id="GO:0004930">
    <property type="term" value="F:G protein-coupled receptor activity"/>
    <property type="evidence" value="ECO:0007669"/>
    <property type="project" value="UniProtKB-KW"/>
</dbReference>
<evidence type="ECO:0000256" key="8">
    <source>
        <dbReference type="ARBA" id="ARBA00023040"/>
    </source>
</evidence>
<feature type="domain" description="SUEL-type lectin" evidence="17">
    <location>
        <begin position="277"/>
        <end position="366"/>
    </location>
</feature>
<keyword evidence="10" id="KW-1015">Disulfide bond</keyword>
<dbReference type="EMBL" id="IACT01002143">
    <property type="protein sequence ID" value="LAC21442.1"/>
    <property type="molecule type" value="mRNA"/>
</dbReference>
<evidence type="ECO:0000256" key="14">
    <source>
        <dbReference type="SAM" id="Phobius"/>
    </source>
</evidence>
<feature type="compositionally biased region" description="Low complexity" evidence="13">
    <location>
        <begin position="453"/>
        <end position="462"/>
    </location>
</feature>
<keyword evidence="6" id="KW-0430">Lectin</keyword>
<dbReference type="InterPro" id="IPR000203">
    <property type="entry name" value="GPS"/>
</dbReference>
<feature type="compositionally biased region" description="Polar residues" evidence="13">
    <location>
        <begin position="1307"/>
        <end position="1320"/>
    </location>
</feature>
<dbReference type="Gene3D" id="2.60.120.740">
    <property type="match status" value="1"/>
</dbReference>